<keyword evidence="2 5" id="KW-0812">Transmembrane</keyword>
<feature type="transmembrane region" description="Helical" evidence="5">
    <location>
        <begin position="201"/>
        <end position="218"/>
    </location>
</feature>
<reference evidence="7" key="2">
    <citation type="submission" date="2015-01" db="EMBL/GenBank/DDBJ databases">
        <title>Evolutionary Origins and Diversification of the Mycorrhizal Mutualists.</title>
        <authorList>
            <consortium name="DOE Joint Genome Institute"/>
            <consortium name="Mycorrhizal Genomics Consortium"/>
            <person name="Kohler A."/>
            <person name="Kuo A."/>
            <person name="Nagy L.G."/>
            <person name="Floudas D."/>
            <person name="Copeland A."/>
            <person name="Barry K.W."/>
            <person name="Cichocki N."/>
            <person name="Veneault-Fourrey C."/>
            <person name="LaButti K."/>
            <person name="Lindquist E.A."/>
            <person name="Lipzen A."/>
            <person name="Lundell T."/>
            <person name="Morin E."/>
            <person name="Murat C."/>
            <person name="Riley R."/>
            <person name="Ohm R."/>
            <person name="Sun H."/>
            <person name="Tunlid A."/>
            <person name="Henrissat B."/>
            <person name="Grigoriev I.V."/>
            <person name="Hibbett D.S."/>
            <person name="Martin F."/>
        </authorList>
    </citation>
    <scope>NUCLEOTIDE SEQUENCE [LARGE SCALE GENOMIC DNA]</scope>
    <source>
        <strain evidence="7">MUT 4182</strain>
    </source>
</reference>
<keyword evidence="4 5" id="KW-0472">Membrane</keyword>
<dbReference type="AlphaFoldDB" id="A0A0C3QXY0"/>
<evidence type="ECO:0000256" key="1">
    <source>
        <dbReference type="ARBA" id="ARBA00004141"/>
    </source>
</evidence>
<feature type="transmembrane region" description="Helical" evidence="5">
    <location>
        <begin position="74"/>
        <end position="93"/>
    </location>
</feature>
<protein>
    <recommendedName>
        <fullName evidence="8">RTA1 like protein</fullName>
    </recommendedName>
</protein>
<evidence type="ECO:0008006" key="8">
    <source>
        <dbReference type="Google" id="ProtNLM"/>
    </source>
</evidence>
<dbReference type="InterPro" id="IPR007568">
    <property type="entry name" value="RTA1"/>
</dbReference>
<reference evidence="6 7" key="1">
    <citation type="submission" date="2014-04" db="EMBL/GenBank/DDBJ databases">
        <authorList>
            <consortium name="DOE Joint Genome Institute"/>
            <person name="Kuo A."/>
            <person name="Girlanda M."/>
            <person name="Perotto S."/>
            <person name="Kohler A."/>
            <person name="Nagy L.G."/>
            <person name="Floudas D."/>
            <person name="Copeland A."/>
            <person name="Barry K.W."/>
            <person name="Cichocki N."/>
            <person name="Veneault-Fourrey C."/>
            <person name="LaButti K."/>
            <person name="Lindquist E.A."/>
            <person name="Lipzen A."/>
            <person name="Lundell T."/>
            <person name="Morin E."/>
            <person name="Murat C."/>
            <person name="Sun H."/>
            <person name="Tunlid A."/>
            <person name="Henrissat B."/>
            <person name="Grigoriev I.V."/>
            <person name="Hibbett D.S."/>
            <person name="Martin F."/>
            <person name="Nordberg H.P."/>
            <person name="Cantor M.N."/>
            <person name="Hua S.X."/>
        </authorList>
    </citation>
    <scope>NUCLEOTIDE SEQUENCE [LARGE SCALE GENOMIC DNA]</scope>
    <source>
        <strain evidence="6 7">MUT 4182</strain>
    </source>
</reference>
<name>A0A0C3QXY0_9AGAM</name>
<feature type="transmembrane region" description="Helical" evidence="5">
    <location>
        <begin position="156"/>
        <end position="180"/>
    </location>
</feature>
<dbReference type="PANTHER" id="PTHR31465:SF13">
    <property type="entry name" value="RTA1 DOMAIN PROTEIN-RELATED"/>
    <property type="match status" value="1"/>
</dbReference>
<evidence type="ECO:0000256" key="3">
    <source>
        <dbReference type="ARBA" id="ARBA00022989"/>
    </source>
</evidence>
<dbReference type="HOGENOM" id="CLU_033465_3_2_1"/>
<gene>
    <name evidence="6" type="ORF">M407DRAFT_240857</name>
</gene>
<keyword evidence="7" id="KW-1185">Reference proteome</keyword>
<dbReference type="Pfam" id="PF04479">
    <property type="entry name" value="RTA1"/>
    <property type="match status" value="1"/>
</dbReference>
<dbReference type="PANTHER" id="PTHR31465">
    <property type="entry name" value="PROTEIN RTA1-RELATED"/>
    <property type="match status" value="1"/>
</dbReference>
<dbReference type="OrthoDB" id="3358017at2759"/>
<comment type="subcellular location">
    <subcellularLocation>
        <location evidence="1">Membrane</location>
        <topology evidence="1">Multi-pass membrane protein</topology>
    </subcellularLocation>
</comment>
<dbReference type="STRING" id="1051891.A0A0C3QXY0"/>
<proteinExistence type="predicted"/>
<evidence type="ECO:0000256" key="4">
    <source>
        <dbReference type="ARBA" id="ARBA00023136"/>
    </source>
</evidence>
<feature type="transmembrane region" description="Helical" evidence="5">
    <location>
        <begin position="121"/>
        <end position="144"/>
    </location>
</feature>
<keyword evidence="3 5" id="KW-1133">Transmembrane helix</keyword>
<feature type="transmembrane region" description="Helical" evidence="5">
    <location>
        <begin position="46"/>
        <end position="62"/>
    </location>
</feature>
<evidence type="ECO:0000313" key="6">
    <source>
        <dbReference type="EMBL" id="KIO33999.1"/>
    </source>
</evidence>
<dbReference type="Proteomes" id="UP000054248">
    <property type="component" value="Unassembled WGS sequence"/>
</dbReference>
<feature type="transmembrane region" description="Helical" evidence="5">
    <location>
        <begin position="12"/>
        <end position="34"/>
    </location>
</feature>
<dbReference type="GO" id="GO:0016020">
    <property type="term" value="C:membrane"/>
    <property type="evidence" value="ECO:0007669"/>
    <property type="project" value="UniProtKB-SubCell"/>
</dbReference>
<evidence type="ECO:0000313" key="7">
    <source>
        <dbReference type="Proteomes" id="UP000054248"/>
    </source>
</evidence>
<sequence length="296" mass="32476">MGFKENGSNGFFFYDASNAAAIIFAIIFGALLALHCWQSVKYKTTFMIVLIISVVLEFFGYITRSISITNTDALWANIASQTTLIVAPAFLAAQDYMIIGRVMAYVGSQYGIINHNKITKIFVGADVLAIITQAGGGAMLAGAQGDIDQMKKAKNILLGGLVLQVITFAFFAFVAISFDLRSSRAPELKPYASEMRKMRKLWYAFYLSAVLVTVRSIYRTAEFGEVSFEPGKSTPDGYALTHEWLMYVLDSVPIFLSTAAFNLYHPGEFLPARKGSTIDGRQEAASNKSDVALQPV</sequence>
<organism evidence="6 7">
    <name type="scientific">Tulasnella calospora MUT 4182</name>
    <dbReference type="NCBI Taxonomy" id="1051891"/>
    <lineage>
        <taxon>Eukaryota</taxon>
        <taxon>Fungi</taxon>
        <taxon>Dikarya</taxon>
        <taxon>Basidiomycota</taxon>
        <taxon>Agaricomycotina</taxon>
        <taxon>Agaricomycetes</taxon>
        <taxon>Cantharellales</taxon>
        <taxon>Tulasnellaceae</taxon>
        <taxon>Tulasnella</taxon>
    </lineage>
</organism>
<dbReference type="EMBL" id="KN822945">
    <property type="protein sequence ID" value="KIO33999.1"/>
    <property type="molecule type" value="Genomic_DNA"/>
</dbReference>
<evidence type="ECO:0000256" key="5">
    <source>
        <dbReference type="SAM" id="Phobius"/>
    </source>
</evidence>
<evidence type="ECO:0000256" key="2">
    <source>
        <dbReference type="ARBA" id="ARBA00022692"/>
    </source>
</evidence>
<accession>A0A0C3QXY0</accession>